<dbReference type="Proteomes" id="UP001628193">
    <property type="component" value="Unassembled WGS sequence"/>
</dbReference>
<organism evidence="8 9">
    <name type="scientific">Candidatus Magnetaquiglobus chichijimensis</name>
    <dbReference type="NCBI Taxonomy" id="3141448"/>
    <lineage>
        <taxon>Bacteria</taxon>
        <taxon>Pseudomonadati</taxon>
        <taxon>Pseudomonadota</taxon>
        <taxon>Magnetococcia</taxon>
        <taxon>Magnetococcales</taxon>
        <taxon>Candidatus Magnetaquicoccaceae</taxon>
        <taxon>Candidatus Magnetaquiglobus</taxon>
    </lineage>
</organism>
<name>A0ABQ0CBI1_9PROT</name>
<proteinExistence type="inferred from homology"/>
<dbReference type="InterPro" id="IPR052923">
    <property type="entry name" value="UPF0718"/>
</dbReference>
<accession>A0ABQ0CBI1</accession>
<dbReference type="PANTHER" id="PTHR34184:SF4">
    <property type="entry name" value="UPF0718 PROTEIN YCGR"/>
    <property type="match status" value="1"/>
</dbReference>
<feature type="transmembrane region" description="Helical" evidence="7">
    <location>
        <begin position="20"/>
        <end position="39"/>
    </location>
</feature>
<feature type="transmembrane region" description="Helical" evidence="7">
    <location>
        <begin position="331"/>
        <end position="353"/>
    </location>
</feature>
<evidence type="ECO:0000256" key="2">
    <source>
        <dbReference type="ARBA" id="ARBA00006386"/>
    </source>
</evidence>
<evidence type="ECO:0000256" key="6">
    <source>
        <dbReference type="ARBA" id="ARBA00023136"/>
    </source>
</evidence>
<keyword evidence="4 7" id="KW-0812">Transmembrane</keyword>
<feature type="transmembrane region" description="Helical" evidence="7">
    <location>
        <begin position="178"/>
        <end position="199"/>
    </location>
</feature>
<dbReference type="InterPro" id="IPR005524">
    <property type="entry name" value="DUF318"/>
</dbReference>
<evidence type="ECO:0000313" key="8">
    <source>
        <dbReference type="EMBL" id="GAB0058245.1"/>
    </source>
</evidence>
<evidence type="ECO:0000256" key="3">
    <source>
        <dbReference type="ARBA" id="ARBA00022475"/>
    </source>
</evidence>
<reference evidence="8 9" key="1">
    <citation type="submission" date="2024-05" db="EMBL/GenBank/DDBJ databases">
        <authorList>
            <consortium name="Candidatus Magnetaquicoccaceae bacterium FCR-1 genome sequencing consortium"/>
            <person name="Shimoshige H."/>
            <person name="Shimamura S."/>
            <person name="Taoka A."/>
            <person name="Kobayashi H."/>
            <person name="Maekawa T."/>
        </authorList>
    </citation>
    <scope>NUCLEOTIDE SEQUENCE [LARGE SCALE GENOMIC DNA]</scope>
    <source>
        <strain evidence="8 9">FCR-1</strain>
    </source>
</reference>
<dbReference type="PANTHER" id="PTHR34184">
    <property type="entry name" value="UPF0718 PROTEIN YCGR"/>
    <property type="match status" value="1"/>
</dbReference>
<sequence>MSQHPVKGQAAASPVATEKWIGALILLVFVLVAFLPLVGQNTNSLIPFLDRVNTTPGTGWRENFATYFVAIVLEGAPYMILSACAGAIIELLVPPHWLPRAVRRLGVWGIPMVVAISPLFPICECGIGFVARRLLRMGLPLPHTLAYLLAAPILNPLVLAGTWMAYGQNWVYPAVRGLGAVVVSLVVAFGFSRVSSSVLTFRPEEPAPSVCSHGACDHRHDPPTLGARIHHVLTHTREDFLETGLYFLFGVFVASLLKTFVDPAWIEGLGQGSLLGPGVMMALAFTLSLCAGADAFVSASFTGFSIPAHAAFLVLGPMLDIKLLFMYRTLFATGFIVRFALAILLAVCGYVVALQQLPDGWLETLGLPFLG</sequence>
<keyword evidence="9" id="KW-1185">Reference proteome</keyword>
<evidence type="ECO:0000256" key="7">
    <source>
        <dbReference type="SAM" id="Phobius"/>
    </source>
</evidence>
<keyword evidence="3" id="KW-1003">Cell membrane</keyword>
<comment type="similarity">
    <text evidence="2">Belongs to the UPF0718 family.</text>
</comment>
<feature type="transmembrane region" description="Helical" evidence="7">
    <location>
        <begin position="64"/>
        <end position="93"/>
    </location>
</feature>
<dbReference type="EMBL" id="BAAFGK010000004">
    <property type="protein sequence ID" value="GAB0058245.1"/>
    <property type="molecule type" value="Genomic_DNA"/>
</dbReference>
<feature type="transmembrane region" description="Helical" evidence="7">
    <location>
        <begin position="243"/>
        <end position="261"/>
    </location>
</feature>
<keyword evidence="6 7" id="KW-0472">Membrane</keyword>
<evidence type="ECO:0008006" key="10">
    <source>
        <dbReference type="Google" id="ProtNLM"/>
    </source>
</evidence>
<comment type="subcellular location">
    <subcellularLocation>
        <location evidence="1">Cell membrane</location>
        <topology evidence="1">Multi-pass membrane protein</topology>
    </subcellularLocation>
</comment>
<gene>
    <name evidence="8" type="ORF">SIID45300_02591</name>
</gene>
<evidence type="ECO:0000256" key="1">
    <source>
        <dbReference type="ARBA" id="ARBA00004651"/>
    </source>
</evidence>
<comment type="caution">
    <text evidence="8">The sequence shown here is derived from an EMBL/GenBank/DDBJ whole genome shotgun (WGS) entry which is preliminary data.</text>
</comment>
<evidence type="ECO:0000313" key="9">
    <source>
        <dbReference type="Proteomes" id="UP001628193"/>
    </source>
</evidence>
<feature type="transmembrane region" description="Helical" evidence="7">
    <location>
        <begin position="301"/>
        <end position="319"/>
    </location>
</feature>
<keyword evidence="5 7" id="KW-1133">Transmembrane helix</keyword>
<dbReference type="Pfam" id="PF03773">
    <property type="entry name" value="ArsP_1"/>
    <property type="match status" value="1"/>
</dbReference>
<protein>
    <recommendedName>
        <fullName evidence="10">Permease</fullName>
    </recommendedName>
</protein>
<feature type="transmembrane region" description="Helical" evidence="7">
    <location>
        <begin position="145"/>
        <end position="166"/>
    </location>
</feature>
<evidence type="ECO:0000256" key="5">
    <source>
        <dbReference type="ARBA" id="ARBA00022989"/>
    </source>
</evidence>
<evidence type="ECO:0000256" key="4">
    <source>
        <dbReference type="ARBA" id="ARBA00022692"/>
    </source>
</evidence>
<dbReference type="RefSeq" id="WP_420905925.1">
    <property type="nucleotide sequence ID" value="NZ_BAAFGK010000004.1"/>
</dbReference>
<reference evidence="8 9" key="2">
    <citation type="submission" date="2024-09" db="EMBL/GenBank/DDBJ databases">
        <title>Draft genome sequence of Candidatus Magnetaquicoccaceae bacterium FCR-1.</title>
        <authorList>
            <person name="Shimoshige H."/>
            <person name="Shimamura S."/>
            <person name="Taoka A."/>
            <person name="Kobayashi H."/>
            <person name="Maekawa T."/>
        </authorList>
    </citation>
    <scope>NUCLEOTIDE SEQUENCE [LARGE SCALE GENOMIC DNA]</scope>
    <source>
        <strain evidence="8 9">FCR-1</strain>
    </source>
</reference>
<feature type="transmembrane region" description="Helical" evidence="7">
    <location>
        <begin position="105"/>
        <end position="130"/>
    </location>
</feature>